<dbReference type="InterPro" id="IPR002818">
    <property type="entry name" value="DJ-1/PfpI"/>
</dbReference>
<dbReference type="Gene3D" id="3.40.50.880">
    <property type="match status" value="1"/>
</dbReference>
<dbReference type="Proteomes" id="UP000500961">
    <property type="component" value="Chromosome"/>
</dbReference>
<dbReference type="InterPro" id="IPR026041">
    <property type="entry name" value="ElbB"/>
</dbReference>
<keyword evidence="2" id="KW-0456">Lyase</keyword>
<accession>A0A7D4CHN1</accession>
<evidence type="ECO:0000313" key="2">
    <source>
        <dbReference type="EMBL" id="QKG80666.1"/>
    </source>
</evidence>
<dbReference type="RefSeq" id="WP_173075608.1">
    <property type="nucleotide sequence ID" value="NZ_CP041345.1"/>
</dbReference>
<dbReference type="PANTHER" id="PTHR10224:SF12">
    <property type="entry name" value="GLYOXALASE ELBB"/>
    <property type="match status" value="1"/>
</dbReference>
<dbReference type="Pfam" id="PF01965">
    <property type="entry name" value="DJ-1_PfpI"/>
    <property type="match status" value="1"/>
</dbReference>
<dbReference type="KEGG" id="ttz:FHG85_10435"/>
<keyword evidence="3" id="KW-1185">Reference proteome</keyword>
<evidence type="ECO:0000313" key="3">
    <source>
        <dbReference type="Proteomes" id="UP000500961"/>
    </source>
</evidence>
<dbReference type="GO" id="GO:0016829">
    <property type="term" value="F:lyase activity"/>
    <property type="evidence" value="ECO:0007669"/>
    <property type="project" value="UniProtKB-KW"/>
</dbReference>
<sequence>MGANKKFAVILSGCGVFDGAEIHESVMTLYAIAKYGASYEIFAPDMEQHHVINHLDGSEMKEKRNVLIEAARIARGKIKPLNEFNPEFFDGLILPGGFGVAKNLCTWAFDGPNCTIHPQVESVIKKMHKLKKPIGALCISPVLLAKVLGNVTVTIGKDVSTAQAIESLGAKHQSTGHAQVVVDEKNMLFTTPCYMLDATIVDIAEGAKAIVSEMLKWI</sequence>
<dbReference type="PANTHER" id="PTHR10224">
    <property type="entry name" value="ES1 PROTEIN HOMOLOG, MITOCHONDRIAL"/>
    <property type="match status" value="1"/>
</dbReference>
<reference evidence="2 3" key="1">
    <citation type="submission" date="2019-07" db="EMBL/GenBank/DDBJ databases">
        <title>Thalassofilum flectens gen. nov., sp. nov., a novel moderate thermophilic anaerobe from a shallow sea hot spring in Kunashir Island (Russia), representing a new family in the order Bacteroidales, and proposal of Thalassofilacea fam. nov.</title>
        <authorList>
            <person name="Kochetkova T.V."/>
            <person name="Podosokorskaya O.A."/>
            <person name="Novikov A."/>
            <person name="Elcheninov A.G."/>
            <person name="Toshchakov S.V."/>
            <person name="Kublanov I.V."/>
        </authorList>
    </citation>
    <scope>NUCLEOTIDE SEQUENCE [LARGE SCALE GENOMIC DNA]</scope>
    <source>
        <strain evidence="2 3">38-H</strain>
    </source>
</reference>
<feature type="domain" description="DJ-1/PfpI" evidence="1">
    <location>
        <begin position="17"/>
        <end position="188"/>
    </location>
</feature>
<dbReference type="CDD" id="cd03133">
    <property type="entry name" value="GATase1_ES1"/>
    <property type="match status" value="1"/>
</dbReference>
<organism evidence="2 3">
    <name type="scientific">Tenuifilum thalassicum</name>
    <dbReference type="NCBI Taxonomy" id="2590900"/>
    <lineage>
        <taxon>Bacteria</taxon>
        <taxon>Pseudomonadati</taxon>
        <taxon>Bacteroidota</taxon>
        <taxon>Bacteroidia</taxon>
        <taxon>Bacteroidales</taxon>
        <taxon>Tenuifilaceae</taxon>
        <taxon>Tenuifilum</taxon>
    </lineage>
</organism>
<evidence type="ECO:0000259" key="1">
    <source>
        <dbReference type="Pfam" id="PF01965"/>
    </source>
</evidence>
<dbReference type="InterPro" id="IPR029062">
    <property type="entry name" value="Class_I_gatase-like"/>
</dbReference>
<dbReference type="EC" id="4.2.1.-" evidence="2"/>
<dbReference type="PIRSF" id="PIRSF006320">
    <property type="entry name" value="Elb2"/>
    <property type="match status" value="1"/>
</dbReference>
<dbReference type="EMBL" id="CP041345">
    <property type="protein sequence ID" value="QKG80666.1"/>
    <property type="molecule type" value="Genomic_DNA"/>
</dbReference>
<protein>
    <submittedName>
        <fullName evidence="2">Isoprenoid biosynthesis glyoxalase ElbB</fullName>
        <ecNumber evidence="2">4.2.1.-</ecNumber>
    </submittedName>
</protein>
<proteinExistence type="predicted"/>
<dbReference type="NCBIfam" id="NF008747">
    <property type="entry name" value="PRK11780.1"/>
    <property type="match status" value="1"/>
</dbReference>
<gene>
    <name evidence="2" type="primary">elbB</name>
    <name evidence="2" type="ORF">FHG85_10435</name>
</gene>
<name>A0A7D4CHN1_9BACT</name>
<dbReference type="SUPFAM" id="SSF52317">
    <property type="entry name" value="Class I glutamine amidotransferase-like"/>
    <property type="match status" value="1"/>
</dbReference>
<dbReference type="AlphaFoldDB" id="A0A7D4CHN1"/>